<evidence type="ECO:0000313" key="2">
    <source>
        <dbReference type="EMBL" id="QQA13654.1"/>
    </source>
</evidence>
<accession>A0AAP8KTM9</accession>
<evidence type="ECO:0000313" key="4">
    <source>
        <dbReference type="Proteomes" id="UP000596196"/>
    </source>
</evidence>
<protein>
    <submittedName>
        <fullName evidence="1">Uncharacterized protein</fullName>
    </submittedName>
</protein>
<dbReference type="EMBL" id="CP065876">
    <property type="protein sequence ID" value="QQA13654.1"/>
    <property type="molecule type" value="Genomic_DNA"/>
</dbReference>
<keyword evidence="2" id="KW-0614">Plasmid</keyword>
<reference evidence="1 3" key="1">
    <citation type="submission" date="2016-10" db="EMBL/GenBank/DDBJ databases">
        <title>Genome Sequence of Bacillus weihenstephanensis GM6LP.</title>
        <authorList>
            <person name="Poehlein A."/>
            <person name="Wemheuer F."/>
            <person name="Hollensteiner J."/>
            <person name="Wemheuer B."/>
        </authorList>
    </citation>
    <scope>NUCLEOTIDE SEQUENCE [LARGE SCALE GENOMIC DNA]</scope>
    <source>
        <strain evidence="1 3">GM6LP</strain>
    </source>
</reference>
<evidence type="ECO:0000313" key="1">
    <source>
        <dbReference type="EMBL" id="PJN69607.1"/>
    </source>
</evidence>
<gene>
    <name evidence="1" type="ORF">BACWE_35240</name>
    <name evidence="2" type="ORF">I6G81_00115</name>
</gene>
<dbReference type="EMBL" id="MKZQ01000039">
    <property type="protein sequence ID" value="PJN69607.1"/>
    <property type="molecule type" value="Genomic_DNA"/>
</dbReference>
<dbReference type="Proteomes" id="UP000236165">
    <property type="component" value="Unassembled WGS sequence"/>
</dbReference>
<evidence type="ECO:0000313" key="3">
    <source>
        <dbReference type="Proteomes" id="UP000236165"/>
    </source>
</evidence>
<keyword evidence="4" id="KW-1185">Reference proteome</keyword>
<organism evidence="1 3">
    <name type="scientific">Bacillus mycoides</name>
    <dbReference type="NCBI Taxonomy" id="1405"/>
    <lineage>
        <taxon>Bacteria</taxon>
        <taxon>Bacillati</taxon>
        <taxon>Bacillota</taxon>
        <taxon>Bacilli</taxon>
        <taxon>Bacillales</taxon>
        <taxon>Bacillaceae</taxon>
        <taxon>Bacillus</taxon>
        <taxon>Bacillus cereus group</taxon>
    </lineage>
</organism>
<reference evidence="2 4" key="2">
    <citation type="submission" date="2020-12" db="EMBL/GenBank/DDBJ databases">
        <title>FDA dAtabase for Regulatory Grade micrObial Sequences (FDA-ARGOS): Supporting development and validation of Infectious Disease Dx tests.</title>
        <authorList>
            <person name="Nelson B."/>
            <person name="Plummer A."/>
            <person name="Tallon L."/>
            <person name="Sadzewicz L."/>
            <person name="Zhao X."/>
            <person name="Boylan J."/>
            <person name="Ott S."/>
            <person name="Bowen H."/>
            <person name="Vavikolanu K."/>
            <person name="Mehta A."/>
            <person name="Aluvathingal J."/>
            <person name="Nadendla S."/>
            <person name="Myers T."/>
            <person name="Yan Y."/>
            <person name="Sichtig H."/>
        </authorList>
    </citation>
    <scope>NUCLEOTIDE SEQUENCE [LARGE SCALE GENOMIC DNA]</scope>
    <source>
        <strain evidence="2 4">FDAARGOS_924</strain>
        <plasmid evidence="2 4">unnamed2</plasmid>
    </source>
</reference>
<sequence>MKYFEEAKSIWKSQVPKNGQSDTIEGELIRAVEKLRYEAQNNGNGNWDEGLERFCEYIWDILNDSKTFESNSLEEIKFDIKTLLDYENPYLEDDLYDRITDRVVEWSIAHNGPISREKDPKQYR</sequence>
<geneLocation type="plasmid" evidence="2 4">
    <name>unnamed2</name>
</geneLocation>
<proteinExistence type="predicted"/>
<dbReference type="KEGG" id="bmyo:BG05_5725"/>
<dbReference type="RefSeq" id="WP_016127845.1">
    <property type="nucleotide sequence ID" value="NZ_CP009691.1"/>
</dbReference>
<dbReference type="Proteomes" id="UP000596196">
    <property type="component" value="Plasmid unnamed2"/>
</dbReference>
<dbReference type="AlphaFoldDB" id="A0AAP8KTM9"/>
<name>A0AAP8KTM9_BACMY</name>